<dbReference type="EMBL" id="BMUU01000002">
    <property type="protein sequence ID" value="GGY24713.1"/>
    <property type="molecule type" value="Genomic_DNA"/>
</dbReference>
<keyword evidence="4" id="KW-0418">Kinase</keyword>
<dbReference type="GeneID" id="96289799"/>
<dbReference type="InterPro" id="IPR029056">
    <property type="entry name" value="Ribokinase-like"/>
</dbReference>
<comment type="caution">
    <text evidence="7">The sequence shown here is derived from an EMBL/GenBank/DDBJ whole genome shotgun (WGS) entry which is preliminary data.</text>
</comment>
<gene>
    <name evidence="7" type="ORF">GCM10010326_18000</name>
</gene>
<feature type="domain" description="Carbohydrate kinase PfkB" evidence="6">
    <location>
        <begin position="21"/>
        <end position="296"/>
    </location>
</feature>
<evidence type="ECO:0000313" key="7">
    <source>
        <dbReference type="EMBL" id="GGY24713.1"/>
    </source>
</evidence>
<name>A0ABQ2ZWI0_9ACTN</name>
<dbReference type="CDD" id="cd01166">
    <property type="entry name" value="KdgK"/>
    <property type="match status" value="1"/>
</dbReference>
<dbReference type="InterPro" id="IPR011611">
    <property type="entry name" value="PfkB_dom"/>
</dbReference>
<comment type="similarity">
    <text evidence="1">Belongs to the carbohydrate kinase PfkB family.</text>
</comment>
<evidence type="ECO:0000256" key="2">
    <source>
        <dbReference type="ARBA" id="ARBA00022679"/>
    </source>
</evidence>
<dbReference type="PANTHER" id="PTHR43085">
    <property type="entry name" value="HEXOKINASE FAMILY MEMBER"/>
    <property type="match status" value="1"/>
</dbReference>
<dbReference type="PANTHER" id="PTHR43085:SF1">
    <property type="entry name" value="PSEUDOURIDINE KINASE-RELATED"/>
    <property type="match status" value="1"/>
</dbReference>
<protein>
    <submittedName>
        <fullName evidence="7">Ribokinase</fullName>
    </submittedName>
</protein>
<dbReference type="Pfam" id="PF00294">
    <property type="entry name" value="PfkB"/>
    <property type="match status" value="1"/>
</dbReference>
<organism evidence="7 8">
    <name type="scientific">Streptomyces xanthochromogenes</name>
    <dbReference type="NCBI Taxonomy" id="67384"/>
    <lineage>
        <taxon>Bacteria</taxon>
        <taxon>Bacillati</taxon>
        <taxon>Actinomycetota</taxon>
        <taxon>Actinomycetes</taxon>
        <taxon>Kitasatosporales</taxon>
        <taxon>Streptomycetaceae</taxon>
        <taxon>Streptomyces</taxon>
    </lineage>
</organism>
<reference evidence="8" key="1">
    <citation type="journal article" date="2019" name="Int. J. Syst. Evol. Microbiol.">
        <title>The Global Catalogue of Microorganisms (GCM) 10K type strain sequencing project: providing services to taxonomists for standard genome sequencing and annotation.</title>
        <authorList>
            <consortium name="The Broad Institute Genomics Platform"/>
            <consortium name="The Broad Institute Genome Sequencing Center for Infectious Disease"/>
            <person name="Wu L."/>
            <person name="Ma J."/>
        </authorList>
    </citation>
    <scope>NUCLEOTIDE SEQUENCE [LARGE SCALE GENOMIC DNA]</scope>
    <source>
        <strain evidence="8">JCM 4594</strain>
    </source>
</reference>
<sequence length="309" mass="31577">MSVFTFGETVLALRGSGPLRLGGTLDVAVTGAESNVATGLARLGHEVRWAGAVGADEAGELVLRTLRAEGVDVQAASVDEGAPTGLVLLEPRQPGRTRSHPYRAGSAASRIRACAIAEAFTAAPPALLHLTGITPALGRSAQSAACLALQLASEHSAMACLDVNHRPELWSSAEAAQVLREWAPRADILFATEDELALCLPEGSPDDTWQRAEELLALGVGEVVVKPGAAGATVYAAGARPHRPARAIRSPDAACADDAFVAGYLSGLLDGAATADRLDRATAAEASAAASPGGWEGTPTRAELALLTG</sequence>
<keyword evidence="5" id="KW-0067">ATP-binding</keyword>
<keyword evidence="2" id="KW-0808">Transferase</keyword>
<dbReference type="RefSeq" id="WP_190026694.1">
    <property type="nucleotide sequence ID" value="NZ_BMUU01000002.1"/>
</dbReference>
<evidence type="ECO:0000256" key="1">
    <source>
        <dbReference type="ARBA" id="ARBA00010688"/>
    </source>
</evidence>
<dbReference type="Proteomes" id="UP000600946">
    <property type="component" value="Unassembled WGS sequence"/>
</dbReference>
<evidence type="ECO:0000259" key="6">
    <source>
        <dbReference type="Pfam" id="PF00294"/>
    </source>
</evidence>
<dbReference type="SUPFAM" id="SSF53613">
    <property type="entry name" value="Ribokinase-like"/>
    <property type="match status" value="1"/>
</dbReference>
<keyword evidence="8" id="KW-1185">Reference proteome</keyword>
<proteinExistence type="inferred from homology"/>
<evidence type="ECO:0000256" key="5">
    <source>
        <dbReference type="ARBA" id="ARBA00022840"/>
    </source>
</evidence>
<dbReference type="Gene3D" id="3.40.1190.20">
    <property type="match status" value="1"/>
</dbReference>
<evidence type="ECO:0000313" key="8">
    <source>
        <dbReference type="Proteomes" id="UP000600946"/>
    </source>
</evidence>
<dbReference type="InterPro" id="IPR050306">
    <property type="entry name" value="PfkB_Carbo_kinase"/>
</dbReference>
<keyword evidence="3" id="KW-0547">Nucleotide-binding</keyword>
<accession>A0ABQ2ZWI0</accession>
<evidence type="ECO:0000256" key="4">
    <source>
        <dbReference type="ARBA" id="ARBA00022777"/>
    </source>
</evidence>
<evidence type="ECO:0000256" key="3">
    <source>
        <dbReference type="ARBA" id="ARBA00022741"/>
    </source>
</evidence>